<dbReference type="EMBL" id="CAKMRJ010003334">
    <property type="protein sequence ID" value="CAH1430076.1"/>
    <property type="molecule type" value="Genomic_DNA"/>
</dbReference>
<dbReference type="AlphaFoldDB" id="A0AAU9MXA5"/>
<evidence type="ECO:0000313" key="1">
    <source>
        <dbReference type="EMBL" id="CAH1430076.1"/>
    </source>
</evidence>
<gene>
    <name evidence="1" type="ORF">LVIROSA_LOCUS16884</name>
</gene>
<sequence length="187" mass="20517">MRVRKDRTEIKVEKARKDSNRLRAENDAKDPPCSCWHDLAAPRCIEWLLHSVFPNNARTGTHVLARSVLLKANRERVVAVVGLGGWTGGAGGSRRGGELVDVRFPGMKGNGENRCATSVVGWRGKRIGKGTAAGDGEVAMTGGGSRRHRWWQGGLLRRQQKVGDWLLCSLWTGVTRGEGLVRRVKGL</sequence>
<reference evidence="1 2" key="1">
    <citation type="submission" date="2022-01" db="EMBL/GenBank/DDBJ databases">
        <authorList>
            <person name="Xiong W."/>
            <person name="Schranz E."/>
        </authorList>
    </citation>
    <scope>NUCLEOTIDE SEQUENCE [LARGE SCALE GENOMIC DNA]</scope>
</reference>
<comment type="caution">
    <text evidence="1">The sequence shown here is derived from an EMBL/GenBank/DDBJ whole genome shotgun (WGS) entry which is preliminary data.</text>
</comment>
<proteinExistence type="predicted"/>
<keyword evidence="2" id="KW-1185">Reference proteome</keyword>
<dbReference type="Proteomes" id="UP001157418">
    <property type="component" value="Unassembled WGS sequence"/>
</dbReference>
<evidence type="ECO:0000313" key="2">
    <source>
        <dbReference type="Proteomes" id="UP001157418"/>
    </source>
</evidence>
<protein>
    <submittedName>
        <fullName evidence="1">Uncharacterized protein</fullName>
    </submittedName>
</protein>
<organism evidence="1 2">
    <name type="scientific">Lactuca virosa</name>
    <dbReference type="NCBI Taxonomy" id="75947"/>
    <lineage>
        <taxon>Eukaryota</taxon>
        <taxon>Viridiplantae</taxon>
        <taxon>Streptophyta</taxon>
        <taxon>Embryophyta</taxon>
        <taxon>Tracheophyta</taxon>
        <taxon>Spermatophyta</taxon>
        <taxon>Magnoliopsida</taxon>
        <taxon>eudicotyledons</taxon>
        <taxon>Gunneridae</taxon>
        <taxon>Pentapetalae</taxon>
        <taxon>asterids</taxon>
        <taxon>campanulids</taxon>
        <taxon>Asterales</taxon>
        <taxon>Asteraceae</taxon>
        <taxon>Cichorioideae</taxon>
        <taxon>Cichorieae</taxon>
        <taxon>Lactucinae</taxon>
        <taxon>Lactuca</taxon>
    </lineage>
</organism>
<name>A0AAU9MXA5_9ASTR</name>
<accession>A0AAU9MXA5</accession>